<feature type="domain" description="VOC" evidence="1">
    <location>
        <begin position="53"/>
        <end position="170"/>
    </location>
</feature>
<name>A0A5E8HGL3_9LEPT</name>
<dbReference type="PROSITE" id="PS51819">
    <property type="entry name" value="VOC"/>
    <property type="match status" value="1"/>
</dbReference>
<dbReference type="Proteomes" id="UP000013996">
    <property type="component" value="Unassembled WGS sequence"/>
</dbReference>
<dbReference type="STRING" id="1249483.LEP1GSC202_3725"/>
<organism evidence="2 3">
    <name type="scientific">Leptospira yanagawae serovar Saopaulo str. Sao Paulo = ATCC 700523</name>
    <dbReference type="NCBI Taxonomy" id="1249483"/>
    <lineage>
        <taxon>Bacteria</taxon>
        <taxon>Pseudomonadati</taxon>
        <taxon>Spirochaetota</taxon>
        <taxon>Spirochaetia</taxon>
        <taxon>Leptospirales</taxon>
        <taxon>Leptospiraceae</taxon>
        <taxon>Leptospira</taxon>
    </lineage>
</organism>
<evidence type="ECO:0000259" key="1">
    <source>
        <dbReference type="PROSITE" id="PS51819"/>
    </source>
</evidence>
<dbReference type="PANTHER" id="PTHR33993">
    <property type="entry name" value="GLYOXALASE-RELATED"/>
    <property type="match status" value="1"/>
</dbReference>
<dbReference type="AlphaFoldDB" id="A0A5E8HGL3"/>
<protein>
    <submittedName>
        <fullName evidence="2">Glyoxalase-like domain protein</fullName>
    </submittedName>
</protein>
<dbReference type="EMBL" id="AOGX02000008">
    <property type="protein sequence ID" value="EOQ90424.1"/>
    <property type="molecule type" value="Genomic_DNA"/>
</dbReference>
<accession>A0A5E8HGL3</accession>
<gene>
    <name evidence="2" type="ORF">LEP1GSC202_3725</name>
</gene>
<evidence type="ECO:0000313" key="2">
    <source>
        <dbReference type="EMBL" id="EOQ90424.1"/>
    </source>
</evidence>
<comment type="caution">
    <text evidence="2">The sequence shown here is derived from an EMBL/GenBank/DDBJ whole genome shotgun (WGS) entry which is preliminary data.</text>
</comment>
<dbReference type="CDD" id="cd07247">
    <property type="entry name" value="SgaA_N_like"/>
    <property type="match status" value="1"/>
</dbReference>
<sequence length="171" mass="19184">MKRFLSQIRLKRIFYIIPLLVLSLVVVCKDKEEEKLTNLTLNSVGEGNPMNPTISIVEIPMTQVEKSILFYEKTFQVKIERMRMGETELGVFPSDGKSVSIVLTKGTGYKPNREGVLIYFSAGEDLQPILSLVEKNGGKVVLEKTEISPDMGYFALFVDPEGNRIGLHSSK</sequence>
<dbReference type="Gene3D" id="3.10.180.10">
    <property type="entry name" value="2,3-Dihydroxybiphenyl 1,2-Dioxygenase, domain 1"/>
    <property type="match status" value="1"/>
</dbReference>
<dbReference type="RefSeq" id="WP_015675750.1">
    <property type="nucleotide sequence ID" value="NZ_AOGX02000008.1"/>
</dbReference>
<dbReference type="SUPFAM" id="SSF54593">
    <property type="entry name" value="Glyoxalase/Bleomycin resistance protein/Dihydroxybiphenyl dioxygenase"/>
    <property type="match status" value="1"/>
</dbReference>
<dbReference type="InterPro" id="IPR004360">
    <property type="entry name" value="Glyas_Fos-R_dOase_dom"/>
</dbReference>
<reference evidence="2 3" key="1">
    <citation type="submission" date="2013-04" db="EMBL/GenBank/DDBJ databases">
        <authorList>
            <person name="Harkins D.M."/>
            <person name="Durkin A.S."/>
            <person name="Brinkac L.M."/>
            <person name="Haft D.H."/>
            <person name="Selengut J.D."/>
            <person name="Sanka R."/>
            <person name="DePew J."/>
            <person name="Purushe J."/>
            <person name="Hartskeerl R.A."/>
            <person name="Ahmed A."/>
            <person name="van der Linden H."/>
            <person name="Goris M.G.A."/>
            <person name="Vinetz J.M."/>
            <person name="Sutton G.G."/>
            <person name="Nierman W.C."/>
            <person name="Fouts D.E."/>
        </authorList>
    </citation>
    <scope>NUCLEOTIDE SEQUENCE [LARGE SCALE GENOMIC DNA]</scope>
    <source>
        <strain evidence="2 3">Sao Paulo</strain>
    </source>
</reference>
<dbReference type="PANTHER" id="PTHR33993:SF2">
    <property type="entry name" value="VOC DOMAIN-CONTAINING PROTEIN"/>
    <property type="match status" value="1"/>
</dbReference>
<dbReference type="InterPro" id="IPR029068">
    <property type="entry name" value="Glyas_Bleomycin-R_OHBP_Dase"/>
</dbReference>
<dbReference type="Pfam" id="PF00903">
    <property type="entry name" value="Glyoxalase"/>
    <property type="match status" value="1"/>
</dbReference>
<dbReference type="InterPro" id="IPR037523">
    <property type="entry name" value="VOC_core"/>
</dbReference>
<evidence type="ECO:0000313" key="3">
    <source>
        <dbReference type="Proteomes" id="UP000013996"/>
    </source>
</evidence>
<proteinExistence type="predicted"/>
<dbReference type="InterPro" id="IPR052164">
    <property type="entry name" value="Anthracycline_SecMetBiosynth"/>
</dbReference>